<keyword evidence="2" id="KW-0645">Protease</keyword>
<evidence type="ECO:0000256" key="4">
    <source>
        <dbReference type="ARBA" id="ARBA00022801"/>
    </source>
</evidence>
<dbReference type="PANTHER" id="PTHR11802:SF3">
    <property type="entry name" value="RETINOID-INDUCIBLE SERINE CARBOXYPEPTIDASE"/>
    <property type="match status" value="1"/>
</dbReference>
<dbReference type="EMBL" id="QQBH01000028">
    <property type="protein sequence ID" value="RDD85281.1"/>
    <property type="molecule type" value="Genomic_DNA"/>
</dbReference>
<dbReference type="GO" id="GO:0004185">
    <property type="term" value="F:serine-type carboxypeptidase activity"/>
    <property type="evidence" value="ECO:0007669"/>
    <property type="project" value="InterPro"/>
</dbReference>
<feature type="region of interest" description="Disordered" evidence="6">
    <location>
        <begin position="159"/>
        <end position="180"/>
    </location>
</feature>
<dbReference type="Gene3D" id="3.40.50.1820">
    <property type="entry name" value="alpha/beta hydrolase"/>
    <property type="match status" value="1"/>
</dbReference>
<evidence type="ECO:0000256" key="5">
    <source>
        <dbReference type="ARBA" id="ARBA00023180"/>
    </source>
</evidence>
<sequence>MSRSVPRPRAPLRRAFGRPHHNPSKGAARVSDDQHEGKEAYEPPRGASTTATWNAIPYTATAEWFVLRKKEKPTAEIFSVAYLAQDAGPDRPVTFVFNGGPGAGSAYLHLGVVGPKRLRFPADGSLPALPPRLEHNEDSWLAFTDLVLIDPVGTGFSRVIEPDDAKDGADKTGESKETDPHQYFGTVRDLEAMCEFISGWLSQNRRWGAPLFVAGESYGGYRAGRLTRMLQEQPGVGLNGVILISPALEPAYLATSMGWGDYAVEPWIDVLPTMAATAAHHGRSRAFRTGAPLEDVLSAAEEFATGDYATFLTRGAAMPVEDRDRVINRFADLTGLDPELVRRAEGRVRVHRFKKELLRDQGKVVGAYDGTILGPDPFPDRDPYEGADLTLTGAYSVYTAAVNQHLRSEIGLETHREYKLLATDVIMHWKNDDAQFYLQGCPGAVDDFRYGMAMSPHTRAFITHGWYDLMTPYYTSDRMRNLMRLDESVADRITVRHFGGGHMFYAWEESRRAFSSAIAEFVADAV</sequence>
<evidence type="ECO:0000256" key="1">
    <source>
        <dbReference type="ARBA" id="ARBA00022645"/>
    </source>
</evidence>
<dbReference type="Proteomes" id="UP000253742">
    <property type="component" value="Unassembled WGS sequence"/>
</dbReference>
<keyword evidence="4" id="KW-0378">Hydrolase</keyword>
<accession>A0A369UXQ8</accession>
<dbReference type="OrthoDB" id="9770107at2"/>
<dbReference type="PROSITE" id="PS00131">
    <property type="entry name" value="CARBOXYPEPT_SER_SER"/>
    <property type="match status" value="1"/>
</dbReference>
<gene>
    <name evidence="7" type="ORF">DVZ84_30655</name>
</gene>
<name>A0A369UXQ8_9ACTN</name>
<dbReference type="InterPro" id="IPR001563">
    <property type="entry name" value="Peptidase_S10"/>
</dbReference>
<dbReference type="Pfam" id="PF00450">
    <property type="entry name" value="Peptidase_S10"/>
    <property type="match status" value="1"/>
</dbReference>
<feature type="compositionally biased region" description="Basic residues" evidence="6">
    <location>
        <begin position="10"/>
        <end position="23"/>
    </location>
</feature>
<dbReference type="GO" id="GO:0006508">
    <property type="term" value="P:proteolysis"/>
    <property type="evidence" value="ECO:0007669"/>
    <property type="project" value="UniProtKB-KW"/>
</dbReference>
<protein>
    <submittedName>
        <fullName evidence="7">Peptidase S10</fullName>
    </submittedName>
</protein>
<keyword evidence="5" id="KW-0325">Glycoprotein</keyword>
<feature type="region of interest" description="Disordered" evidence="6">
    <location>
        <begin position="1"/>
        <end position="50"/>
    </location>
</feature>
<dbReference type="InterPro" id="IPR018202">
    <property type="entry name" value="Ser_caboxypep_ser_AS"/>
</dbReference>
<feature type="compositionally biased region" description="Basic and acidic residues" evidence="6">
    <location>
        <begin position="30"/>
        <end position="42"/>
    </location>
</feature>
<dbReference type="AlphaFoldDB" id="A0A369UXQ8"/>
<reference evidence="7 8" key="1">
    <citation type="submission" date="2018-07" db="EMBL/GenBank/DDBJ databases">
        <title>Genome guided investigation of antibiotics producing actinomycetales strain isolated from a Macau mangrove ecosystem.</title>
        <authorList>
            <person name="Hu D."/>
        </authorList>
    </citation>
    <scope>NUCLEOTIDE SEQUENCE [LARGE SCALE GENOMIC DNA]</scope>
    <source>
        <strain evidence="7 8">2297</strain>
    </source>
</reference>
<dbReference type="SUPFAM" id="SSF53474">
    <property type="entry name" value="alpha/beta-Hydrolases"/>
    <property type="match status" value="1"/>
</dbReference>
<keyword evidence="1" id="KW-0121">Carboxypeptidase</keyword>
<proteinExistence type="predicted"/>
<dbReference type="PANTHER" id="PTHR11802">
    <property type="entry name" value="SERINE PROTEASE FAMILY S10 SERINE CARBOXYPEPTIDASE"/>
    <property type="match status" value="1"/>
</dbReference>
<evidence type="ECO:0000313" key="7">
    <source>
        <dbReference type="EMBL" id="RDD85281.1"/>
    </source>
</evidence>
<evidence type="ECO:0000256" key="3">
    <source>
        <dbReference type="ARBA" id="ARBA00022729"/>
    </source>
</evidence>
<evidence type="ECO:0000313" key="8">
    <source>
        <dbReference type="Proteomes" id="UP000253742"/>
    </source>
</evidence>
<organism evidence="7 8">
    <name type="scientific">Streptomyces parvulus</name>
    <dbReference type="NCBI Taxonomy" id="146923"/>
    <lineage>
        <taxon>Bacteria</taxon>
        <taxon>Bacillati</taxon>
        <taxon>Actinomycetota</taxon>
        <taxon>Actinomycetes</taxon>
        <taxon>Kitasatosporales</taxon>
        <taxon>Streptomycetaceae</taxon>
        <taxon>Streptomyces</taxon>
    </lineage>
</organism>
<evidence type="ECO:0000256" key="6">
    <source>
        <dbReference type="SAM" id="MobiDB-lite"/>
    </source>
</evidence>
<keyword evidence="3" id="KW-0732">Signal</keyword>
<feature type="compositionally biased region" description="Basic and acidic residues" evidence="6">
    <location>
        <begin position="160"/>
        <end position="180"/>
    </location>
</feature>
<dbReference type="InterPro" id="IPR029058">
    <property type="entry name" value="AB_hydrolase_fold"/>
</dbReference>
<comment type="caution">
    <text evidence="7">The sequence shown here is derived from an EMBL/GenBank/DDBJ whole genome shotgun (WGS) entry which is preliminary data.</text>
</comment>
<evidence type="ECO:0000256" key="2">
    <source>
        <dbReference type="ARBA" id="ARBA00022670"/>
    </source>
</evidence>